<dbReference type="InterPro" id="IPR000048">
    <property type="entry name" value="IQ_motif_EF-hand-BS"/>
</dbReference>
<evidence type="ECO:0008006" key="3">
    <source>
        <dbReference type="Google" id="ProtNLM"/>
    </source>
</evidence>
<protein>
    <recommendedName>
        <fullName evidence="3">Armadillo repeat-containing protein 1</fullName>
    </recommendedName>
</protein>
<comment type="caution">
    <text evidence="1">The sequence shown here is derived from an EMBL/GenBank/DDBJ whole genome shotgun (WGS) entry which is preliminary data.</text>
</comment>
<sequence length="409" mass="44094">MDVLPPLRTEFKASGQALGRPTKSGRAIEGRIRELSEQLDCAGAAQRSALCELALLSSCSTSACIAVANARLEARLAQVLESTRDSMVLCWAMAVLSNIADDRASRDRQHVTISALCSLICSTDPEVQHAAALHLATLSRSASLQAAISKNAVTLNSLHAIEGKESQSLSSPNARSLQREAAQYARWALRTPHGRNHKPLFKPKTQDEVKAKASVTVQKHMRRKHASNSYSAEVERRRQMATQIQAHYRGHAGRTALKLRLQEEAPAAAMVQAAIRGRLVREATVKAVSDSIPPNLVDGRPAEISETLELLLHCTDGDMPLTLSMHSAPRTAEGEPAEEAETSSIEEERTTCSLGIDTCSGGVPVLLELSIATAANRTTSKAEAFTMPVNIFTCEGTHVPLLLRLPPIS</sequence>
<dbReference type="AlphaFoldDB" id="A0AB34J775"/>
<dbReference type="SUPFAM" id="SSF48371">
    <property type="entry name" value="ARM repeat"/>
    <property type="match status" value="1"/>
</dbReference>
<dbReference type="Proteomes" id="UP001515480">
    <property type="component" value="Unassembled WGS sequence"/>
</dbReference>
<name>A0AB34J775_PRYPA</name>
<dbReference type="CDD" id="cd23767">
    <property type="entry name" value="IQCD"/>
    <property type="match status" value="1"/>
</dbReference>
<dbReference type="PROSITE" id="PS50096">
    <property type="entry name" value="IQ"/>
    <property type="match status" value="2"/>
</dbReference>
<dbReference type="Gene3D" id="1.25.10.10">
    <property type="entry name" value="Leucine-rich Repeat Variant"/>
    <property type="match status" value="1"/>
</dbReference>
<dbReference type="InterPro" id="IPR011989">
    <property type="entry name" value="ARM-like"/>
</dbReference>
<dbReference type="SMART" id="SM00015">
    <property type="entry name" value="IQ"/>
    <property type="match status" value="2"/>
</dbReference>
<evidence type="ECO:0000313" key="1">
    <source>
        <dbReference type="EMBL" id="KAL1515332.1"/>
    </source>
</evidence>
<organism evidence="1 2">
    <name type="scientific">Prymnesium parvum</name>
    <name type="common">Toxic golden alga</name>
    <dbReference type="NCBI Taxonomy" id="97485"/>
    <lineage>
        <taxon>Eukaryota</taxon>
        <taxon>Haptista</taxon>
        <taxon>Haptophyta</taxon>
        <taxon>Prymnesiophyceae</taxon>
        <taxon>Prymnesiales</taxon>
        <taxon>Prymnesiaceae</taxon>
        <taxon>Prymnesium</taxon>
    </lineage>
</organism>
<keyword evidence="2" id="KW-1185">Reference proteome</keyword>
<dbReference type="EMBL" id="JBGBPQ010000011">
    <property type="protein sequence ID" value="KAL1515332.1"/>
    <property type="molecule type" value="Genomic_DNA"/>
</dbReference>
<gene>
    <name evidence="1" type="ORF">AB1Y20_001963</name>
</gene>
<accession>A0AB34J775</accession>
<reference evidence="1 2" key="1">
    <citation type="journal article" date="2024" name="Science">
        <title>Giant polyketide synthase enzymes in the biosynthesis of giant marine polyether toxins.</title>
        <authorList>
            <person name="Fallon T.R."/>
            <person name="Shende V.V."/>
            <person name="Wierzbicki I.H."/>
            <person name="Pendleton A.L."/>
            <person name="Watervoot N.F."/>
            <person name="Auber R.P."/>
            <person name="Gonzalez D.J."/>
            <person name="Wisecaver J.H."/>
            <person name="Moore B.S."/>
        </authorList>
    </citation>
    <scope>NUCLEOTIDE SEQUENCE [LARGE SCALE GENOMIC DNA]</scope>
    <source>
        <strain evidence="1 2">12B1</strain>
    </source>
</reference>
<dbReference type="Gene3D" id="1.20.5.190">
    <property type="match status" value="1"/>
</dbReference>
<evidence type="ECO:0000313" key="2">
    <source>
        <dbReference type="Proteomes" id="UP001515480"/>
    </source>
</evidence>
<dbReference type="InterPro" id="IPR016024">
    <property type="entry name" value="ARM-type_fold"/>
</dbReference>
<proteinExistence type="predicted"/>